<dbReference type="GO" id="GO:0031118">
    <property type="term" value="P:rRNA pseudouridine synthesis"/>
    <property type="evidence" value="ECO:0007669"/>
    <property type="project" value="TreeGrafter"/>
</dbReference>
<dbReference type="InterPro" id="IPR020103">
    <property type="entry name" value="PsdUridine_synth_cat_dom_sf"/>
</dbReference>
<dbReference type="GO" id="GO:1990481">
    <property type="term" value="P:mRNA pseudouridine synthesis"/>
    <property type="evidence" value="ECO:0007669"/>
    <property type="project" value="TreeGrafter"/>
</dbReference>
<evidence type="ECO:0000313" key="2">
    <source>
        <dbReference type="EMBL" id="AWR94514.1"/>
    </source>
</evidence>
<evidence type="ECO:0000313" key="3">
    <source>
        <dbReference type="Proteomes" id="UP000248044"/>
    </source>
</evidence>
<dbReference type="PANTHER" id="PTHR23127">
    <property type="entry name" value="CENTROMERE/MICROTUBULE BINDING PROTEIN CBF5"/>
    <property type="match status" value="1"/>
</dbReference>
<dbReference type="InterPro" id="IPR012960">
    <property type="entry name" value="Dyskerin-like"/>
</dbReference>
<organism evidence="2 3">
    <name type="scientific">Acidianus brierleyi</name>
    <dbReference type="NCBI Taxonomy" id="41673"/>
    <lineage>
        <taxon>Archaea</taxon>
        <taxon>Thermoproteota</taxon>
        <taxon>Thermoprotei</taxon>
        <taxon>Sulfolobales</taxon>
        <taxon>Sulfolobaceae</taxon>
        <taxon>Acidianus</taxon>
    </lineage>
</organism>
<dbReference type="GeneID" id="36832056"/>
<proteinExistence type="predicted"/>
<accession>A0A2U9IEZ0</accession>
<sequence>MNFYNFIYKIDEFCSYNNSWEIKKEETTSDKYGVYPDKRDINLLIKNSIINLDKPPGPTSHEVAFWVKKMFNINKVGHGGTLEP</sequence>
<dbReference type="Proteomes" id="UP000248044">
    <property type="component" value="Chromosome"/>
</dbReference>
<evidence type="ECO:0000259" key="1">
    <source>
        <dbReference type="SMART" id="SM01136"/>
    </source>
</evidence>
<dbReference type="GO" id="GO:0003723">
    <property type="term" value="F:RNA binding"/>
    <property type="evidence" value="ECO:0007669"/>
    <property type="project" value="InterPro"/>
</dbReference>
<dbReference type="Pfam" id="PF08068">
    <property type="entry name" value="DKCLD"/>
    <property type="match status" value="1"/>
</dbReference>
<protein>
    <submittedName>
        <fullName evidence="2">tRNA pseudouridine synthase A</fullName>
    </submittedName>
</protein>
<dbReference type="KEGG" id="abri:DFR85_07830"/>
<dbReference type="EMBL" id="CP029289">
    <property type="protein sequence ID" value="AWR94514.1"/>
    <property type="molecule type" value="Genomic_DNA"/>
</dbReference>
<dbReference type="PANTHER" id="PTHR23127:SF0">
    <property type="entry name" value="H_ACA RIBONUCLEOPROTEIN COMPLEX SUBUNIT DKC1"/>
    <property type="match status" value="1"/>
</dbReference>
<dbReference type="SMART" id="SM01136">
    <property type="entry name" value="DKCLD"/>
    <property type="match status" value="1"/>
</dbReference>
<dbReference type="GO" id="GO:0000495">
    <property type="term" value="P:box H/ACA sno(s)RNA 3'-end processing"/>
    <property type="evidence" value="ECO:0007669"/>
    <property type="project" value="TreeGrafter"/>
</dbReference>
<dbReference type="OrthoDB" id="35866at2157"/>
<dbReference type="GO" id="GO:0031120">
    <property type="term" value="P:snRNA pseudouridine synthesis"/>
    <property type="evidence" value="ECO:0007669"/>
    <property type="project" value="TreeGrafter"/>
</dbReference>
<dbReference type="GO" id="GO:0009982">
    <property type="term" value="F:pseudouridine synthase activity"/>
    <property type="evidence" value="ECO:0007669"/>
    <property type="project" value="InterPro"/>
</dbReference>
<feature type="domain" description="Dyskerin-like" evidence="1">
    <location>
        <begin position="16"/>
        <end position="64"/>
    </location>
</feature>
<name>A0A2U9IEZ0_9CREN</name>
<dbReference type="RefSeq" id="WP_110270395.1">
    <property type="nucleotide sequence ID" value="NZ_CP029289.2"/>
</dbReference>
<dbReference type="Gene3D" id="3.30.2350.10">
    <property type="entry name" value="Pseudouridine synthase"/>
    <property type="match status" value="1"/>
</dbReference>
<reference evidence="2 3" key="1">
    <citation type="submission" date="2018-05" db="EMBL/GenBank/DDBJ databases">
        <title>Complete Genome Sequences of Extremely Thermoacidophilic, Metal-Mobilizing Type-Strain Members of the Archaeal Family Sulfolobaceae: Acidianus brierleyi DSM-1651T, Acidianus sulfidivorans DSM-18786T, Metallosphaera hakonensis DSM-7519T, and Metallosphaera prunae DSM-10039T.</title>
        <authorList>
            <person name="Counts J.A."/>
            <person name="Kelly R.M."/>
        </authorList>
    </citation>
    <scope>NUCLEOTIDE SEQUENCE [LARGE SCALE GENOMIC DNA]</scope>
    <source>
        <strain evidence="2 3">DSM 1651</strain>
    </source>
</reference>
<dbReference type="AlphaFoldDB" id="A0A2U9IEZ0"/>
<gene>
    <name evidence="2" type="ORF">DFR85_07830</name>
</gene>
<dbReference type="InterPro" id="IPR004802">
    <property type="entry name" value="tRNA_PsdUridine_synth_B_fam"/>
</dbReference>
<dbReference type="SUPFAM" id="SSF55120">
    <property type="entry name" value="Pseudouridine synthase"/>
    <property type="match status" value="1"/>
</dbReference>
<keyword evidence="3" id="KW-1185">Reference proteome</keyword>